<proteinExistence type="predicted"/>
<accession>A0AAC8YEA5</accession>
<reference evidence="1 3" key="2">
    <citation type="submission" date="2016-02" db="EMBL/GenBank/DDBJ databases">
        <title>Complete Genome Sequence of Propionibacterium acidipropionici ATCC 55737.</title>
        <authorList>
            <person name="Luna Flores C.H."/>
            <person name="Nielsen L.K."/>
            <person name="Marcellin E."/>
        </authorList>
    </citation>
    <scope>NUCLEOTIDE SEQUENCE [LARGE SCALE GENOMIC DNA]</scope>
    <source>
        <strain evidence="1 3">ATCC 55737</strain>
    </source>
</reference>
<dbReference type="Proteomes" id="UP000075221">
    <property type="component" value="Chromosome"/>
</dbReference>
<evidence type="ECO:0000313" key="2">
    <source>
        <dbReference type="EMBL" id="AOZ46392.1"/>
    </source>
</evidence>
<dbReference type="EMBL" id="CP014352">
    <property type="protein sequence ID" value="AMS04908.1"/>
    <property type="molecule type" value="Genomic_DNA"/>
</dbReference>
<gene>
    <name evidence="2" type="ORF">A8L58_06370</name>
    <name evidence="1" type="ORF">AXH35_04905</name>
</gene>
<keyword evidence="4" id="KW-1185">Reference proteome</keyword>
<protein>
    <submittedName>
        <fullName evidence="1">Uncharacterized protein</fullName>
    </submittedName>
</protein>
<reference evidence="2 4" key="1">
    <citation type="journal article" date="2016" name="Plant Dis.">
        <title>Improved production of propionic acid using genome shuffling.</title>
        <authorList>
            <person name="Luna-Flores C.H."/>
            <person name="Palfreyman R.W."/>
            <person name="Kromer J.O."/>
            <person name="Nielsen L.K."/>
            <person name="Marcellin E."/>
        </authorList>
    </citation>
    <scope>NUCLEOTIDE SEQUENCE [LARGE SCALE GENOMIC DNA]</scope>
    <source>
        <strain evidence="2 4">F3E8</strain>
    </source>
</reference>
<dbReference type="AlphaFoldDB" id="A0AAC8YEA5"/>
<name>A0AAC8YEA5_9ACTN</name>
<evidence type="ECO:0000313" key="1">
    <source>
        <dbReference type="EMBL" id="AMS04908.1"/>
    </source>
</evidence>
<evidence type="ECO:0000313" key="3">
    <source>
        <dbReference type="Proteomes" id="UP000075221"/>
    </source>
</evidence>
<evidence type="ECO:0000313" key="4">
    <source>
        <dbReference type="Proteomes" id="UP000178666"/>
    </source>
</evidence>
<dbReference type="RefSeq" id="WP_015071010.1">
    <property type="nucleotide sequence ID" value="NZ_CP014352.1"/>
</dbReference>
<sequence>MTAAPVVLRWESARFALRYGDAVVTDQEEHRSEVVRTAFNSPFWPFVLATTSASQEGIDFHRYCRCVVH</sequence>
<dbReference type="EMBL" id="CP015970">
    <property type="protein sequence ID" value="AOZ46392.1"/>
    <property type="molecule type" value="Genomic_DNA"/>
</dbReference>
<organism evidence="1 3">
    <name type="scientific">Acidipropionibacterium acidipropionici</name>
    <dbReference type="NCBI Taxonomy" id="1748"/>
    <lineage>
        <taxon>Bacteria</taxon>
        <taxon>Bacillati</taxon>
        <taxon>Actinomycetota</taxon>
        <taxon>Actinomycetes</taxon>
        <taxon>Propionibacteriales</taxon>
        <taxon>Propionibacteriaceae</taxon>
        <taxon>Acidipropionibacterium</taxon>
    </lineage>
</organism>
<dbReference type="Proteomes" id="UP000178666">
    <property type="component" value="Chromosome"/>
</dbReference>